<gene>
    <name evidence="12" type="primary">xerC_7</name>
    <name evidence="9" type="synonym">xerC</name>
    <name evidence="12" type="ORF">DUPY_08290</name>
</gene>
<dbReference type="GO" id="GO:0006313">
    <property type="term" value="P:DNA transposition"/>
    <property type="evidence" value="ECO:0007669"/>
    <property type="project" value="UniProtKB-UniRule"/>
</dbReference>
<dbReference type="PATRIC" id="fig|762836.4.peg.874"/>
<feature type="active site" evidence="9">
    <location>
        <position position="286"/>
    </location>
</feature>
<evidence type="ECO:0000256" key="2">
    <source>
        <dbReference type="ARBA" id="ARBA00022490"/>
    </source>
</evidence>
<sequence length="340" mass="36544">MAGAGAGVTAATTATVATEPATDFPAGSTASGDWIADYLAHLRHGRQLSSNTTAAYGRDLVELRTLADGRDWADIDHFLIRRLTSKLHARELDPRSIARKLSSWRGFFDWLGTQTTLAANPVQGVRAPKRAKTLPRALSVDDAMQLVAPAQMKLRAGTGEGHGAEPAELCNRAMFELLYSSGLRVSELAGLDAIAGKDALGWVVMENREVIVTGKGNKRRVVPVGRAAMDALAAWLAVRPAPSDGSAALFLSTRGTRVSPRVIQQRLQAHGVASGAPVHVHPHMLRHSFASHVLQSSGDLRAVQEMLGHSSISSTQVYTSLDFQRLSEVYDKAHPRAKIK</sequence>
<feature type="domain" description="Core-binding (CB)" evidence="11">
    <location>
        <begin position="29"/>
        <end position="112"/>
    </location>
</feature>
<comment type="similarity">
    <text evidence="9">Belongs to the 'phage' integrase family. XerC subfamily.</text>
</comment>
<dbReference type="InterPro" id="IPR004107">
    <property type="entry name" value="Integrase_SAM-like_N"/>
</dbReference>
<keyword evidence="5 9" id="KW-0229">DNA integration</keyword>
<evidence type="ECO:0000256" key="6">
    <source>
        <dbReference type="ARBA" id="ARBA00023125"/>
    </source>
</evidence>
<dbReference type="GO" id="GO:0007059">
    <property type="term" value="P:chromosome segregation"/>
    <property type="evidence" value="ECO:0007669"/>
    <property type="project" value="UniProtKB-UniRule"/>
</dbReference>
<keyword evidence="4 9" id="KW-0159">Chromosome partition</keyword>
<keyword evidence="7 9" id="KW-0233">DNA recombination</keyword>
<dbReference type="InterPro" id="IPR002104">
    <property type="entry name" value="Integrase_catalytic"/>
</dbReference>
<evidence type="ECO:0000256" key="7">
    <source>
        <dbReference type="ARBA" id="ARBA00023172"/>
    </source>
</evidence>
<dbReference type="Gene3D" id="1.10.443.10">
    <property type="entry name" value="Intergrase catalytic core"/>
    <property type="match status" value="1"/>
</dbReference>
<comment type="subunit">
    <text evidence="9">Forms a cyclic heterotetrameric complex composed of two molecules of XerC and two molecules of XerD.</text>
</comment>
<evidence type="ECO:0000256" key="4">
    <source>
        <dbReference type="ARBA" id="ARBA00022829"/>
    </source>
</evidence>
<evidence type="ECO:0000256" key="3">
    <source>
        <dbReference type="ARBA" id="ARBA00022618"/>
    </source>
</evidence>
<dbReference type="InterPro" id="IPR044068">
    <property type="entry name" value="CB"/>
</dbReference>
<feature type="domain" description="Tyr recombinase" evidence="10">
    <location>
        <begin position="133"/>
        <end position="331"/>
    </location>
</feature>
<name>A0A1E7X5S1_9BURK</name>
<feature type="active site" evidence="9">
    <location>
        <position position="283"/>
    </location>
</feature>
<reference evidence="13" key="1">
    <citation type="journal article" date="2016" name="Front. Microbiol.">
        <title>Molecular Keys to the Janthinobacterium and Duganella spp. Interaction with the Plant Pathogen Fusarium graminearum.</title>
        <authorList>
            <person name="Haack F.S."/>
            <person name="Poehlein A."/>
            <person name="Kroger C."/>
            <person name="Voigt C.A."/>
            <person name="Piepenbring M."/>
            <person name="Bode H.B."/>
            <person name="Daniel R."/>
            <person name="Schafer W."/>
            <person name="Streit W.R."/>
        </authorList>
    </citation>
    <scope>NUCLEOTIDE SEQUENCE [LARGE SCALE GENOMIC DNA]</scope>
    <source>
        <strain evidence="13">T54</strain>
    </source>
</reference>
<dbReference type="PROSITE" id="PS51898">
    <property type="entry name" value="TYR_RECOMBINASE"/>
    <property type="match status" value="1"/>
</dbReference>
<feature type="active site" evidence="9">
    <location>
        <position position="309"/>
    </location>
</feature>
<dbReference type="EMBL" id="LROM01000050">
    <property type="protein sequence ID" value="OFA08180.1"/>
    <property type="molecule type" value="Genomic_DNA"/>
</dbReference>
<evidence type="ECO:0000256" key="5">
    <source>
        <dbReference type="ARBA" id="ARBA00022908"/>
    </source>
</evidence>
<keyword evidence="13" id="KW-1185">Reference proteome</keyword>
<dbReference type="PANTHER" id="PTHR30349:SF81">
    <property type="entry name" value="TYROSINE RECOMBINASE XERC"/>
    <property type="match status" value="1"/>
</dbReference>
<dbReference type="GO" id="GO:0005737">
    <property type="term" value="C:cytoplasm"/>
    <property type="evidence" value="ECO:0007669"/>
    <property type="project" value="UniProtKB-SubCell"/>
</dbReference>
<dbReference type="GO" id="GO:0003677">
    <property type="term" value="F:DNA binding"/>
    <property type="evidence" value="ECO:0007669"/>
    <property type="project" value="UniProtKB-UniRule"/>
</dbReference>
<comment type="subcellular location">
    <subcellularLocation>
        <location evidence="1 9">Cytoplasm</location>
    </subcellularLocation>
</comment>
<dbReference type="PROSITE" id="PS51900">
    <property type="entry name" value="CB"/>
    <property type="match status" value="1"/>
</dbReference>
<dbReference type="Pfam" id="PF00589">
    <property type="entry name" value="Phage_integrase"/>
    <property type="match status" value="1"/>
</dbReference>
<dbReference type="SUPFAM" id="SSF56349">
    <property type="entry name" value="DNA breaking-rejoining enzymes"/>
    <property type="match status" value="1"/>
</dbReference>
<evidence type="ECO:0000259" key="10">
    <source>
        <dbReference type="PROSITE" id="PS51898"/>
    </source>
</evidence>
<dbReference type="Pfam" id="PF02899">
    <property type="entry name" value="Phage_int_SAM_1"/>
    <property type="match status" value="1"/>
</dbReference>
<dbReference type="Gene3D" id="1.10.150.130">
    <property type="match status" value="1"/>
</dbReference>
<feature type="active site" evidence="9">
    <location>
        <position position="184"/>
    </location>
</feature>
<evidence type="ECO:0000256" key="1">
    <source>
        <dbReference type="ARBA" id="ARBA00004496"/>
    </source>
</evidence>
<evidence type="ECO:0000259" key="11">
    <source>
        <dbReference type="PROSITE" id="PS51900"/>
    </source>
</evidence>
<dbReference type="InterPro" id="IPR010998">
    <property type="entry name" value="Integrase_recombinase_N"/>
</dbReference>
<dbReference type="GO" id="GO:0009037">
    <property type="term" value="F:tyrosine-based site-specific recombinase activity"/>
    <property type="evidence" value="ECO:0007669"/>
    <property type="project" value="UniProtKB-UniRule"/>
</dbReference>
<keyword evidence="6 9" id="KW-0238">DNA-binding</keyword>
<dbReference type="PANTHER" id="PTHR30349">
    <property type="entry name" value="PHAGE INTEGRASE-RELATED"/>
    <property type="match status" value="1"/>
</dbReference>
<dbReference type="InterPro" id="IPR011010">
    <property type="entry name" value="DNA_brk_join_enz"/>
</dbReference>
<evidence type="ECO:0000256" key="9">
    <source>
        <dbReference type="HAMAP-Rule" id="MF_01808"/>
    </source>
</evidence>
<dbReference type="InterPro" id="IPR023009">
    <property type="entry name" value="Tyrosine_recombinase_XerC/XerD"/>
</dbReference>
<dbReference type="InterPro" id="IPR013762">
    <property type="entry name" value="Integrase-like_cat_sf"/>
</dbReference>
<protein>
    <recommendedName>
        <fullName evidence="9">Tyrosine recombinase XerC</fullName>
    </recommendedName>
</protein>
<comment type="caution">
    <text evidence="12">The sequence shown here is derived from an EMBL/GenBank/DDBJ whole genome shotgun (WGS) entry which is preliminary data.</text>
</comment>
<evidence type="ECO:0000313" key="12">
    <source>
        <dbReference type="EMBL" id="OFA08180.1"/>
    </source>
</evidence>
<dbReference type="HAMAP" id="MF_01808">
    <property type="entry name" value="Recomb_XerC_XerD"/>
    <property type="match status" value="1"/>
</dbReference>
<keyword evidence="2 9" id="KW-0963">Cytoplasm</keyword>
<dbReference type="AlphaFoldDB" id="A0A1E7X5S1"/>
<keyword evidence="8 9" id="KW-0131">Cell cycle</keyword>
<accession>A0A1E7X5S1</accession>
<dbReference type="CDD" id="cd00798">
    <property type="entry name" value="INT_XerDC_C"/>
    <property type="match status" value="1"/>
</dbReference>
<feature type="active site" description="O-(3'-phospho-DNA)-tyrosine intermediate" evidence="9">
    <location>
        <position position="318"/>
    </location>
</feature>
<dbReference type="GO" id="GO:0051301">
    <property type="term" value="P:cell division"/>
    <property type="evidence" value="ECO:0007669"/>
    <property type="project" value="UniProtKB-KW"/>
</dbReference>
<dbReference type="InterPro" id="IPR050090">
    <property type="entry name" value="Tyrosine_recombinase_XerCD"/>
</dbReference>
<dbReference type="Proteomes" id="UP000175989">
    <property type="component" value="Unassembled WGS sequence"/>
</dbReference>
<feature type="active site" evidence="9">
    <location>
        <position position="215"/>
    </location>
</feature>
<organism evidence="12 13">
    <name type="scientific">Duganella phyllosphaerae</name>
    <dbReference type="NCBI Taxonomy" id="762836"/>
    <lineage>
        <taxon>Bacteria</taxon>
        <taxon>Pseudomonadati</taxon>
        <taxon>Pseudomonadota</taxon>
        <taxon>Betaproteobacteria</taxon>
        <taxon>Burkholderiales</taxon>
        <taxon>Oxalobacteraceae</taxon>
        <taxon>Telluria group</taxon>
        <taxon>Duganella</taxon>
    </lineage>
</organism>
<keyword evidence="3 9" id="KW-0132">Cell division</keyword>
<dbReference type="RefSeq" id="WP_084640537.1">
    <property type="nucleotide sequence ID" value="NZ_LROM01000050.1"/>
</dbReference>
<evidence type="ECO:0000313" key="13">
    <source>
        <dbReference type="Proteomes" id="UP000175989"/>
    </source>
</evidence>
<evidence type="ECO:0000256" key="8">
    <source>
        <dbReference type="ARBA" id="ARBA00023306"/>
    </source>
</evidence>
<comment type="function">
    <text evidence="9">Site-specific tyrosine recombinase, which acts by catalyzing the cutting and rejoining of the recombining DNA molecules. The XerC-XerD complex is essential to convert dimers of the bacterial chromosome into monomers to permit their segregation at cell division. It also contributes to the segregational stability of plasmids.</text>
</comment>
<proteinExistence type="inferred from homology"/>